<name>A0A4Y7SMF2_COPMI</name>
<dbReference type="InterPro" id="IPR006094">
    <property type="entry name" value="Oxid_FAD_bind_N"/>
</dbReference>
<dbReference type="InterPro" id="IPR036318">
    <property type="entry name" value="FAD-bd_PCMH-like_sf"/>
</dbReference>
<sequence>MIRSWGIAIAIASAQGIIVGATYSHVCKTIAEKFSTPGAVYYPGSDGFKNLARHWASSSDEVPACVVMPHTVEDVGKTLRIVGRTRTSFAVMGAGHALSPFLSSTTGIHISTAAFTSIKYNNATKRVTFGAGLNWVELYTALQPHGVGVPGARAPGVGVGGFLAGAILGIPIRSASPSTVFEAFELVKPCGTVIDVTHESDPELFFALKGGGNNFFTMQTFPQGLVWRGQVTYANPDVFPTVISALAEFSAAATDPKAGLSGAAAALQGTHSMVVQMFYDGPRPPAGLFDELLAVEFATNTVASQSFLSMIKSIPFTEELAGVRAYNLGVSVPAYSLDFLNIVKRETFHQVENAELTNISLALLLTSEPFLPSILSHNKYGTAYPFTRDVAYTPFAIFVAWTGPKYDDAIKRGIEKIRDKLEAALVEEGYEGVPTSPSYPNYALWDAPLDRIYGSNLPKLQEIKRRVDPDNVMGLAGGFKISPNSAT</sequence>
<dbReference type="Gene3D" id="3.40.462.20">
    <property type="match status" value="1"/>
</dbReference>
<dbReference type="InterPro" id="IPR016167">
    <property type="entry name" value="FAD-bd_PCMH_sub1"/>
</dbReference>
<dbReference type="InterPro" id="IPR016166">
    <property type="entry name" value="FAD-bd_PCMH"/>
</dbReference>
<protein>
    <submittedName>
        <fullName evidence="6">FAD-binding domain-containing protein</fullName>
    </submittedName>
</protein>
<dbReference type="STRING" id="71717.A0A4Y7SMF2"/>
<dbReference type="PROSITE" id="PS51387">
    <property type="entry name" value="FAD_PCMH"/>
    <property type="match status" value="1"/>
</dbReference>
<dbReference type="PANTHER" id="PTHR42973:SF13">
    <property type="entry name" value="FAD-BINDING PCMH-TYPE DOMAIN-CONTAINING PROTEIN"/>
    <property type="match status" value="1"/>
</dbReference>
<dbReference type="GO" id="GO:0071949">
    <property type="term" value="F:FAD binding"/>
    <property type="evidence" value="ECO:0007669"/>
    <property type="project" value="InterPro"/>
</dbReference>
<gene>
    <name evidence="6" type="ORF">FA13DRAFT_1818627</name>
</gene>
<keyword evidence="7" id="KW-1185">Reference proteome</keyword>
<evidence type="ECO:0000256" key="1">
    <source>
        <dbReference type="ARBA" id="ARBA00005466"/>
    </source>
</evidence>
<dbReference type="OrthoDB" id="2151789at2759"/>
<dbReference type="EMBL" id="QPFP01000082">
    <property type="protein sequence ID" value="TEB23063.1"/>
    <property type="molecule type" value="Genomic_DNA"/>
</dbReference>
<feature type="domain" description="FAD-binding PCMH-type" evidence="5">
    <location>
        <begin position="59"/>
        <end position="226"/>
    </location>
</feature>
<evidence type="ECO:0000256" key="4">
    <source>
        <dbReference type="ARBA" id="ARBA00023002"/>
    </source>
</evidence>
<dbReference type="GO" id="GO:0016491">
    <property type="term" value="F:oxidoreductase activity"/>
    <property type="evidence" value="ECO:0007669"/>
    <property type="project" value="UniProtKB-KW"/>
</dbReference>
<dbReference type="AlphaFoldDB" id="A0A4Y7SMF2"/>
<dbReference type="Gene3D" id="3.30.465.10">
    <property type="match status" value="1"/>
</dbReference>
<keyword evidence="3" id="KW-0274">FAD</keyword>
<evidence type="ECO:0000313" key="7">
    <source>
        <dbReference type="Proteomes" id="UP000298030"/>
    </source>
</evidence>
<dbReference type="InterPro" id="IPR012951">
    <property type="entry name" value="BBE"/>
</dbReference>
<evidence type="ECO:0000256" key="3">
    <source>
        <dbReference type="ARBA" id="ARBA00022827"/>
    </source>
</evidence>
<dbReference type="InterPro" id="IPR016169">
    <property type="entry name" value="FAD-bd_PCMH_sub2"/>
</dbReference>
<dbReference type="PANTHER" id="PTHR42973">
    <property type="entry name" value="BINDING OXIDOREDUCTASE, PUTATIVE (AFU_ORTHOLOGUE AFUA_1G17690)-RELATED"/>
    <property type="match status" value="1"/>
</dbReference>
<keyword evidence="2" id="KW-0285">Flavoprotein</keyword>
<comment type="caution">
    <text evidence="6">The sequence shown here is derived from an EMBL/GenBank/DDBJ whole genome shotgun (WGS) entry which is preliminary data.</text>
</comment>
<organism evidence="6 7">
    <name type="scientific">Coprinellus micaceus</name>
    <name type="common">Glistening ink-cap mushroom</name>
    <name type="synonym">Coprinus micaceus</name>
    <dbReference type="NCBI Taxonomy" id="71717"/>
    <lineage>
        <taxon>Eukaryota</taxon>
        <taxon>Fungi</taxon>
        <taxon>Dikarya</taxon>
        <taxon>Basidiomycota</taxon>
        <taxon>Agaricomycotina</taxon>
        <taxon>Agaricomycetes</taxon>
        <taxon>Agaricomycetidae</taxon>
        <taxon>Agaricales</taxon>
        <taxon>Agaricineae</taxon>
        <taxon>Psathyrellaceae</taxon>
        <taxon>Coprinellus</taxon>
    </lineage>
</organism>
<dbReference type="InterPro" id="IPR050416">
    <property type="entry name" value="FAD-linked_Oxidoreductase"/>
</dbReference>
<dbReference type="SUPFAM" id="SSF56176">
    <property type="entry name" value="FAD-binding/transporter-associated domain-like"/>
    <property type="match status" value="1"/>
</dbReference>
<dbReference type="Pfam" id="PF01565">
    <property type="entry name" value="FAD_binding_4"/>
    <property type="match status" value="1"/>
</dbReference>
<evidence type="ECO:0000259" key="5">
    <source>
        <dbReference type="PROSITE" id="PS51387"/>
    </source>
</evidence>
<dbReference type="Gene3D" id="3.30.43.10">
    <property type="entry name" value="Uridine Diphospho-n-acetylenolpyruvylglucosamine Reductase, domain 2"/>
    <property type="match status" value="1"/>
</dbReference>
<comment type="similarity">
    <text evidence="1">Belongs to the oxygen-dependent FAD-linked oxidoreductase family.</text>
</comment>
<proteinExistence type="inferred from homology"/>
<reference evidence="6 7" key="1">
    <citation type="journal article" date="2019" name="Nat. Ecol. Evol.">
        <title>Megaphylogeny resolves global patterns of mushroom evolution.</title>
        <authorList>
            <person name="Varga T."/>
            <person name="Krizsan K."/>
            <person name="Foldi C."/>
            <person name="Dima B."/>
            <person name="Sanchez-Garcia M."/>
            <person name="Sanchez-Ramirez S."/>
            <person name="Szollosi G.J."/>
            <person name="Szarkandi J.G."/>
            <person name="Papp V."/>
            <person name="Albert L."/>
            <person name="Andreopoulos W."/>
            <person name="Angelini C."/>
            <person name="Antonin V."/>
            <person name="Barry K.W."/>
            <person name="Bougher N.L."/>
            <person name="Buchanan P."/>
            <person name="Buyck B."/>
            <person name="Bense V."/>
            <person name="Catcheside P."/>
            <person name="Chovatia M."/>
            <person name="Cooper J."/>
            <person name="Damon W."/>
            <person name="Desjardin D."/>
            <person name="Finy P."/>
            <person name="Geml J."/>
            <person name="Haridas S."/>
            <person name="Hughes K."/>
            <person name="Justo A."/>
            <person name="Karasinski D."/>
            <person name="Kautmanova I."/>
            <person name="Kiss B."/>
            <person name="Kocsube S."/>
            <person name="Kotiranta H."/>
            <person name="LaButti K.M."/>
            <person name="Lechner B.E."/>
            <person name="Liimatainen K."/>
            <person name="Lipzen A."/>
            <person name="Lukacs Z."/>
            <person name="Mihaltcheva S."/>
            <person name="Morgado L.N."/>
            <person name="Niskanen T."/>
            <person name="Noordeloos M.E."/>
            <person name="Ohm R.A."/>
            <person name="Ortiz-Santana B."/>
            <person name="Ovrebo C."/>
            <person name="Racz N."/>
            <person name="Riley R."/>
            <person name="Savchenko A."/>
            <person name="Shiryaev A."/>
            <person name="Soop K."/>
            <person name="Spirin V."/>
            <person name="Szebenyi C."/>
            <person name="Tomsovsky M."/>
            <person name="Tulloss R.E."/>
            <person name="Uehling J."/>
            <person name="Grigoriev I.V."/>
            <person name="Vagvolgyi C."/>
            <person name="Papp T."/>
            <person name="Martin F.M."/>
            <person name="Miettinen O."/>
            <person name="Hibbett D.S."/>
            <person name="Nagy L.G."/>
        </authorList>
    </citation>
    <scope>NUCLEOTIDE SEQUENCE [LARGE SCALE GENOMIC DNA]</scope>
    <source>
        <strain evidence="6 7">FP101781</strain>
    </source>
</reference>
<dbReference type="Proteomes" id="UP000298030">
    <property type="component" value="Unassembled WGS sequence"/>
</dbReference>
<dbReference type="Pfam" id="PF08031">
    <property type="entry name" value="BBE"/>
    <property type="match status" value="1"/>
</dbReference>
<evidence type="ECO:0000256" key="2">
    <source>
        <dbReference type="ARBA" id="ARBA00022630"/>
    </source>
</evidence>
<accession>A0A4Y7SMF2</accession>
<evidence type="ECO:0000313" key="6">
    <source>
        <dbReference type="EMBL" id="TEB23063.1"/>
    </source>
</evidence>
<keyword evidence="4" id="KW-0560">Oxidoreductase</keyword>